<keyword evidence="11 19" id="KW-1133">Transmembrane helix</keyword>
<evidence type="ECO:0000256" key="2">
    <source>
        <dbReference type="ARBA" id="ARBA00004141"/>
    </source>
</evidence>
<keyword evidence="12" id="KW-0443">Lipid metabolism</keyword>
<evidence type="ECO:0000256" key="12">
    <source>
        <dbReference type="ARBA" id="ARBA00023098"/>
    </source>
</evidence>
<evidence type="ECO:0000256" key="4">
    <source>
        <dbReference type="ARBA" id="ARBA00005189"/>
    </source>
</evidence>
<dbReference type="OrthoDB" id="10260889at2759"/>
<evidence type="ECO:0000256" key="18">
    <source>
        <dbReference type="ARBA" id="ARBA00033406"/>
    </source>
</evidence>
<comment type="catalytic activity">
    <reaction evidence="1">
        <text>a 1,2-diacyl-sn-glycero-3-phosphate + CTP + H(+) = a CDP-1,2-diacyl-sn-glycerol + diphosphate</text>
        <dbReference type="Rhea" id="RHEA:16229"/>
        <dbReference type="ChEBI" id="CHEBI:15378"/>
        <dbReference type="ChEBI" id="CHEBI:33019"/>
        <dbReference type="ChEBI" id="CHEBI:37563"/>
        <dbReference type="ChEBI" id="CHEBI:58332"/>
        <dbReference type="ChEBI" id="CHEBI:58608"/>
        <dbReference type="EC" id="2.7.7.41"/>
    </reaction>
</comment>
<evidence type="ECO:0000256" key="8">
    <source>
        <dbReference type="ARBA" id="ARBA00022679"/>
    </source>
</evidence>
<dbReference type="GO" id="GO:0016024">
    <property type="term" value="P:CDP-diacylglycerol biosynthetic process"/>
    <property type="evidence" value="ECO:0007669"/>
    <property type="project" value="UniProtKB-UniPathway"/>
</dbReference>
<keyword evidence="8 20" id="KW-0808">Transferase</keyword>
<evidence type="ECO:0000256" key="10">
    <source>
        <dbReference type="ARBA" id="ARBA00022695"/>
    </source>
</evidence>
<evidence type="ECO:0000256" key="7">
    <source>
        <dbReference type="ARBA" id="ARBA00022516"/>
    </source>
</evidence>
<comment type="subcellular location">
    <subcellularLocation>
        <location evidence="2">Membrane</location>
        <topology evidence="2">Multi-pass membrane protein</topology>
    </subcellularLocation>
</comment>
<feature type="transmembrane region" description="Helical" evidence="19">
    <location>
        <begin position="62"/>
        <end position="80"/>
    </location>
</feature>
<dbReference type="Pfam" id="PF01148">
    <property type="entry name" value="CTP_transf_1"/>
    <property type="match status" value="1"/>
</dbReference>
<gene>
    <name evidence="20" type="ORF">FRX31_002777</name>
</gene>
<keyword evidence="15" id="KW-1208">Phospholipid metabolism</keyword>
<dbReference type="GO" id="GO:0005789">
    <property type="term" value="C:endoplasmic reticulum membrane"/>
    <property type="evidence" value="ECO:0007669"/>
    <property type="project" value="TreeGrafter"/>
</dbReference>
<evidence type="ECO:0000256" key="15">
    <source>
        <dbReference type="ARBA" id="ARBA00023264"/>
    </source>
</evidence>
<dbReference type="EC" id="2.7.7.41" evidence="6"/>
<evidence type="ECO:0000256" key="17">
    <source>
        <dbReference type="ARBA" id="ARBA00032396"/>
    </source>
</evidence>
<evidence type="ECO:0000256" key="6">
    <source>
        <dbReference type="ARBA" id="ARBA00012487"/>
    </source>
</evidence>
<evidence type="ECO:0000256" key="11">
    <source>
        <dbReference type="ARBA" id="ARBA00022989"/>
    </source>
</evidence>
<evidence type="ECO:0000256" key="3">
    <source>
        <dbReference type="ARBA" id="ARBA00005119"/>
    </source>
</evidence>
<comment type="caution">
    <text evidence="20">The sequence shown here is derived from an EMBL/GenBank/DDBJ whole genome shotgun (WGS) entry which is preliminary data.</text>
</comment>
<keyword evidence="13 19" id="KW-0472">Membrane</keyword>
<dbReference type="EMBL" id="JABWDY010001175">
    <property type="protein sequence ID" value="KAF5207636.1"/>
    <property type="molecule type" value="Genomic_DNA"/>
</dbReference>
<dbReference type="PANTHER" id="PTHR13773">
    <property type="entry name" value="PHOSPHATIDATE CYTIDYLYLTRANSFERASE"/>
    <property type="match status" value="1"/>
</dbReference>
<evidence type="ECO:0000256" key="16">
    <source>
        <dbReference type="ARBA" id="ARBA00029893"/>
    </source>
</evidence>
<dbReference type="GO" id="GO:0004605">
    <property type="term" value="F:phosphatidate cytidylyltransferase activity"/>
    <property type="evidence" value="ECO:0007669"/>
    <property type="project" value="UniProtKB-EC"/>
</dbReference>
<comment type="pathway">
    <text evidence="4">Lipid metabolism.</text>
</comment>
<keyword evidence="21" id="KW-1185">Reference proteome</keyword>
<sequence>MQNSYGTSSPSTRGRIRHRRHLNECYERILSQQLVNTVTSDQFFYKLTPLIKLSPKKTWEGFIGASFATIVSAFLLANIMGRFQWLTCPREDLSTGWLHRDLDPMFKPQHYSLPGW</sequence>
<organism evidence="20 21">
    <name type="scientific">Thalictrum thalictroides</name>
    <name type="common">Rue-anemone</name>
    <name type="synonym">Anemone thalictroides</name>
    <dbReference type="NCBI Taxonomy" id="46969"/>
    <lineage>
        <taxon>Eukaryota</taxon>
        <taxon>Viridiplantae</taxon>
        <taxon>Streptophyta</taxon>
        <taxon>Embryophyta</taxon>
        <taxon>Tracheophyta</taxon>
        <taxon>Spermatophyta</taxon>
        <taxon>Magnoliopsida</taxon>
        <taxon>Ranunculales</taxon>
        <taxon>Ranunculaceae</taxon>
        <taxon>Thalictroideae</taxon>
        <taxon>Thalictrum</taxon>
    </lineage>
</organism>
<keyword evidence="9 19" id="KW-0812">Transmembrane</keyword>
<evidence type="ECO:0000256" key="13">
    <source>
        <dbReference type="ARBA" id="ARBA00023136"/>
    </source>
</evidence>
<evidence type="ECO:0000256" key="19">
    <source>
        <dbReference type="SAM" id="Phobius"/>
    </source>
</evidence>
<accession>A0A7J6XCV8</accession>
<proteinExistence type="inferred from homology"/>
<keyword evidence="10 20" id="KW-0548">Nucleotidyltransferase</keyword>
<dbReference type="Proteomes" id="UP000554482">
    <property type="component" value="Unassembled WGS sequence"/>
</dbReference>
<comment type="pathway">
    <text evidence="3">Phospholipid metabolism; CDP-diacylglycerol biosynthesis; CDP-diacylglycerol from sn-glycerol 3-phosphate: step 3/3.</text>
</comment>
<keyword evidence="14" id="KW-0594">Phospholipid biosynthesis</keyword>
<dbReference type="PANTHER" id="PTHR13773:SF8">
    <property type="entry name" value="PHOSPHATIDATE CYTIDYLYLTRANSFERASE, PHOTORECEPTOR-SPECIFIC"/>
    <property type="match status" value="1"/>
</dbReference>
<name>A0A7J6XCV8_THATH</name>
<dbReference type="InterPro" id="IPR016720">
    <property type="entry name" value="PC_Trfase_euk"/>
</dbReference>
<reference evidence="20 21" key="1">
    <citation type="submission" date="2020-06" db="EMBL/GenBank/DDBJ databases">
        <title>Transcriptomic and genomic resources for Thalictrum thalictroides and T. hernandezii: Facilitating candidate gene discovery in an emerging model plant lineage.</title>
        <authorList>
            <person name="Arias T."/>
            <person name="Riano-Pachon D.M."/>
            <person name="Di Stilio V.S."/>
        </authorList>
    </citation>
    <scope>NUCLEOTIDE SEQUENCE [LARGE SCALE GENOMIC DNA]</scope>
    <source>
        <strain evidence="21">cv. WT478/WT964</strain>
        <tissue evidence="20">Leaves</tissue>
    </source>
</reference>
<keyword evidence="7" id="KW-0444">Lipid biosynthesis</keyword>
<evidence type="ECO:0000256" key="9">
    <source>
        <dbReference type="ARBA" id="ARBA00022692"/>
    </source>
</evidence>
<comment type="similarity">
    <text evidence="5">Belongs to the CDS family.</text>
</comment>
<evidence type="ECO:0000256" key="5">
    <source>
        <dbReference type="ARBA" id="ARBA00010185"/>
    </source>
</evidence>
<evidence type="ECO:0000313" key="20">
    <source>
        <dbReference type="EMBL" id="KAF5207636.1"/>
    </source>
</evidence>
<evidence type="ECO:0000256" key="14">
    <source>
        <dbReference type="ARBA" id="ARBA00023209"/>
    </source>
</evidence>
<dbReference type="UniPathway" id="UPA00557">
    <property type="reaction ID" value="UER00614"/>
</dbReference>
<evidence type="ECO:0000256" key="1">
    <source>
        <dbReference type="ARBA" id="ARBA00001698"/>
    </source>
</evidence>
<feature type="non-terminal residue" evidence="20">
    <location>
        <position position="1"/>
    </location>
</feature>
<dbReference type="AlphaFoldDB" id="A0A7J6XCV8"/>
<protein>
    <recommendedName>
        <fullName evidence="6">phosphatidate cytidylyltransferase</fullName>
        <ecNumber evidence="6">2.7.7.41</ecNumber>
    </recommendedName>
    <alternativeName>
        <fullName evidence="16">CDP-diacylglycerol synthase</fullName>
    </alternativeName>
    <alternativeName>
        <fullName evidence="17">CDP-diglyceride pyrophosphorylase</fullName>
    </alternativeName>
    <alternativeName>
        <fullName evidence="18">CDP-diglyceride synthase</fullName>
    </alternativeName>
</protein>
<evidence type="ECO:0000313" key="21">
    <source>
        <dbReference type="Proteomes" id="UP000554482"/>
    </source>
</evidence>